<evidence type="ECO:0000259" key="2">
    <source>
        <dbReference type="Pfam" id="PF00561"/>
    </source>
</evidence>
<dbReference type="SUPFAM" id="SSF53474">
    <property type="entry name" value="alpha/beta-Hydrolases"/>
    <property type="match status" value="1"/>
</dbReference>
<dbReference type="PANTHER" id="PTHR43433:SF5">
    <property type="entry name" value="AB HYDROLASE-1 DOMAIN-CONTAINING PROTEIN"/>
    <property type="match status" value="1"/>
</dbReference>
<sequence>MPEVTVNGHTTTWWEAGSGEPLLLIMGTGMSGRAWAHEVEHLSQQYRCITYDMRGVGTADCPDSDYTPALLAEDAVALLDALGIESAHVMGFSLGSCTAQEMVLNHPERVRSVVLLSTWSRTADENHVRRHYESRRYALQHGPLDVFSKFAFWMWSPTLLEEEHERITTLEAELRGWTGSKDVSGFIGHFTADLAHDAIDRLPSIDTPVLVVHGDEDRITLPRYNRRVAAAIPGAEYVEIPRAGHLAFLEQPAALNKAVEEFLSRSAG</sequence>
<dbReference type="PRINTS" id="PR00111">
    <property type="entry name" value="ABHYDROLASE"/>
</dbReference>
<dbReference type="STRING" id="504800.SAMN04488085_110105"/>
<evidence type="ECO:0000313" key="4">
    <source>
        <dbReference type="Proteomes" id="UP000199152"/>
    </source>
</evidence>
<dbReference type="InterPro" id="IPR029058">
    <property type="entry name" value="AB_hydrolase_fold"/>
</dbReference>
<name>A0A1I4HA68_9ACTN</name>
<evidence type="ECO:0000313" key="3">
    <source>
        <dbReference type="EMBL" id="SFL39065.1"/>
    </source>
</evidence>
<dbReference type="InterPro" id="IPR000639">
    <property type="entry name" value="Epox_hydrolase-like"/>
</dbReference>
<evidence type="ECO:0000256" key="1">
    <source>
        <dbReference type="ARBA" id="ARBA00022559"/>
    </source>
</evidence>
<dbReference type="PANTHER" id="PTHR43433">
    <property type="entry name" value="HYDROLASE, ALPHA/BETA FOLD FAMILY PROTEIN"/>
    <property type="match status" value="1"/>
</dbReference>
<dbReference type="GO" id="GO:0004601">
    <property type="term" value="F:peroxidase activity"/>
    <property type="evidence" value="ECO:0007669"/>
    <property type="project" value="UniProtKB-KW"/>
</dbReference>
<protein>
    <submittedName>
        <fullName evidence="3">Pimeloyl-ACP methyl ester carboxylesterase</fullName>
    </submittedName>
</protein>
<dbReference type="Gene3D" id="3.40.50.1820">
    <property type="entry name" value="alpha/beta hydrolase"/>
    <property type="match status" value="1"/>
</dbReference>
<dbReference type="PRINTS" id="PR00412">
    <property type="entry name" value="EPOXHYDRLASE"/>
</dbReference>
<dbReference type="EMBL" id="FOSW01000010">
    <property type="protein sequence ID" value="SFL39065.1"/>
    <property type="molecule type" value="Genomic_DNA"/>
</dbReference>
<dbReference type="Pfam" id="PF00561">
    <property type="entry name" value="Abhydrolase_1"/>
    <property type="match status" value="1"/>
</dbReference>
<organism evidence="3 4">
    <name type="scientific">Geodermatophilus ruber</name>
    <dbReference type="NCBI Taxonomy" id="504800"/>
    <lineage>
        <taxon>Bacteria</taxon>
        <taxon>Bacillati</taxon>
        <taxon>Actinomycetota</taxon>
        <taxon>Actinomycetes</taxon>
        <taxon>Geodermatophilales</taxon>
        <taxon>Geodermatophilaceae</taxon>
        <taxon>Geodermatophilus</taxon>
    </lineage>
</organism>
<dbReference type="InterPro" id="IPR050471">
    <property type="entry name" value="AB_hydrolase"/>
</dbReference>
<reference evidence="3 4" key="1">
    <citation type="submission" date="2016-10" db="EMBL/GenBank/DDBJ databases">
        <authorList>
            <person name="de Groot N.N."/>
        </authorList>
    </citation>
    <scope>NUCLEOTIDE SEQUENCE [LARGE SCALE GENOMIC DNA]</scope>
    <source>
        <strain evidence="3 4">DSM 45317</strain>
    </source>
</reference>
<gene>
    <name evidence="3" type="ORF">SAMN04488085_110105</name>
</gene>
<dbReference type="InParanoid" id="A0A1I4HA68"/>
<proteinExistence type="predicted"/>
<dbReference type="Proteomes" id="UP000199152">
    <property type="component" value="Unassembled WGS sequence"/>
</dbReference>
<keyword evidence="1" id="KW-0560">Oxidoreductase</keyword>
<keyword evidence="1" id="KW-0575">Peroxidase</keyword>
<dbReference type="RefSeq" id="WP_091326602.1">
    <property type="nucleotide sequence ID" value="NZ_FOSW01000010.1"/>
</dbReference>
<keyword evidence="4" id="KW-1185">Reference proteome</keyword>
<dbReference type="FunCoup" id="A0A1I4HA68">
    <property type="interactions" value="50"/>
</dbReference>
<feature type="domain" description="AB hydrolase-1" evidence="2">
    <location>
        <begin position="21"/>
        <end position="252"/>
    </location>
</feature>
<dbReference type="AlphaFoldDB" id="A0A1I4HA68"/>
<accession>A0A1I4HA68</accession>
<dbReference type="InterPro" id="IPR000073">
    <property type="entry name" value="AB_hydrolase_1"/>
</dbReference>
<dbReference type="OrthoDB" id="3210844at2"/>